<dbReference type="PROSITE" id="PS50045">
    <property type="entry name" value="SIGMA54_INTERACT_4"/>
    <property type="match status" value="1"/>
</dbReference>
<dbReference type="GO" id="GO:0005524">
    <property type="term" value="F:ATP binding"/>
    <property type="evidence" value="ECO:0007669"/>
    <property type="project" value="UniProtKB-KW"/>
</dbReference>
<accession>A0A937XC68</accession>
<dbReference type="Gene3D" id="1.10.8.60">
    <property type="match status" value="1"/>
</dbReference>
<evidence type="ECO:0000256" key="2">
    <source>
        <dbReference type="ARBA" id="ARBA00022840"/>
    </source>
</evidence>
<feature type="domain" description="Sigma-54 factor interaction" evidence="6">
    <location>
        <begin position="104"/>
        <end position="329"/>
    </location>
</feature>
<keyword evidence="1" id="KW-0547">Nucleotide-binding</keyword>
<keyword evidence="4" id="KW-0804">Transcription</keyword>
<dbReference type="InterPro" id="IPR027417">
    <property type="entry name" value="P-loop_NTPase"/>
</dbReference>
<evidence type="ECO:0000256" key="1">
    <source>
        <dbReference type="ARBA" id="ARBA00022741"/>
    </source>
</evidence>
<dbReference type="InterPro" id="IPR003593">
    <property type="entry name" value="AAA+_ATPase"/>
</dbReference>
<dbReference type="PROSITE" id="PS00676">
    <property type="entry name" value="SIGMA54_INTERACT_2"/>
    <property type="match status" value="1"/>
</dbReference>
<dbReference type="Proteomes" id="UP000748308">
    <property type="component" value="Unassembled WGS sequence"/>
</dbReference>
<comment type="caution">
    <text evidence="7">The sequence shown here is derived from an EMBL/GenBank/DDBJ whole genome shotgun (WGS) entry which is preliminary data.</text>
</comment>
<gene>
    <name evidence="7" type="ORF">FJY75_10690</name>
</gene>
<dbReference type="Pfam" id="PF02954">
    <property type="entry name" value="HTH_8"/>
    <property type="match status" value="1"/>
</dbReference>
<dbReference type="Gene3D" id="3.40.50.300">
    <property type="entry name" value="P-loop containing nucleotide triphosphate hydrolases"/>
    <property type="match status" value="1"/>
</dbReference>
<protein>
    <submittedName>
        <fullName evidence="7">Sigma-54-dependent Fis family transcriptional regulator</fullName>
    </submittedName>
</protein>
<dbReference type="InterPro" id="IPR009057">
    <property type="entry name" value="Homeodomain-like_sf"/>
</dbReference>
<organism evidence="7 8">
    <name type="scientific">Eiseniibacteriota bacterium</name>
    <dbReference type="NCBI Taxonomy" id="2212470"/>
    <lineage>
        <taxon>Bacteria</taxon>
        <taxon>Candidatus Eiseniibacteriota</taxon>
    </lineage>
</organism>
<dbReference type="Pfam" id="PF25601">
    <property type="entry name" value="AAA_lid_14"/>
    <property type="match status" value="1"/>
</dbReference>
<dbReference type="InterPro" id="IPR058031">
    <property type="entry name" value="AAA_lid_NorR"/>
</dbReference>
<feature type="compositionally biased region" description="Basic and acidic residues" evidence="5">
    <location>
        <begin position="373"/>
        <end position="382"/>
    </location>
</feature>
<dbReference type="SUPFAM" id="SSF46689">
    <property type="entry name" value="Homeodomain-like"/>
    <property type="match status" value="1"/>
</dbReference>
<evidence type="ECO:0000256" key="3">
    <source>
        <dbReference type="ARBA" id="ARBA00023015"/>
    </source>
</evidence>
<dbReference type="EMBL" id="VGIY01000319">
    <property type="protein sequence ID" value="MBM3318304.1"/>
    <property type="molecule type" value="Genomic_DNA"/>
</dbReference>
<dbReference type="PANTHER" id="PTHR32071">
    <property type="entry name" value="TRANSCRIPTIONAL REGULATORY PROTEIN"/>
    <property type="match status" value="1"/>
</dbReference>
<evidence type="ECO:0000259" key="6">
    <source>
        <dbReference type="PROSITE" id="PS50045"/>
    </source>
</evidence>
<name>A0A937XC68_UNCEI</name>
<dbReference type="PRINTS" id="PR01590">
    <property type="entry name" value="HTHFIS"/>
</dbReference>
<keyword evidence="3" id="KW-0805">Transcription regulation</keyword>
<evidence type="ECO:0000313" key="7">
    <source>
        <dbReference type="EMBL" id="MBM3318304.1"/>
    </source>
</evidence>
<dbReference type="InterPro" id="IPR002078">
    <property type="entry name" value="Sigma_54_int"/>
</dbReference>
<evidence type="ECO:0000256" key="5">
    <source>
        <dbReference type="SAM" id="MobiDB-lite"/>
    </source>
</evidence>
<dbReference type="CDD" id="cd00009">
    <property type="entry name" value="AAA"/>
    <property type="match status" value="1"/>
</dbReference>
<dbReference type="Gene3D" id="1.10.10.60">
    <property type="entry name" value="Homeodomain-like"/>
    <property type="match status" value="1"/>
</dbReference>
<dbReference type="GO" id="GO:0006355">
    <property type="term" value="P:regulation of DNA-templated transcription"/>
    <property type="evidence" value="ECO:0007669"/>
    <property type="project" value="InterPro"/>
</dbReference>
<dbReference type="GO" id="GO:0043565">
    <property type="term" value="F:sequence-specific DNA binding"/>
    <property type="evidence" value="ECO:0007669"/>
    <property type="project" value="InterPro"/>
</dbReference>
<proteinExistence type="predicted"/>
<dbReference type="InterPro" id="IPR025943">
    <property type="entry name" value="Sigma_54_int_dom_ATP-bd_2"/>
</dbReference>
<dbReference type="Pfam" id="PF00158">
    <property type="entry name" value="Sigma54_activat"/>
    <property type="match status" value="1"/>
</dbReference>
<keyword evidence="2" id="KW-0067">ATP-binding</keyword>
<dbReference type="FunFam" id="3.40.50.300:FF:000006">
    <property type="entry name" value="DNA-binding transcriptional regulator NtrC"/>
    <property type="match status" value="1"/>
</dbReference>
<sequence length="510" mass="53686">MDTPSVLGGLEGDRRLAEHELAVGDWARARRVAGRALEALDGWLRRTEPELWGWLRILGTLAEIEVDGRHAAQLPLWPDLDGGRGACRTGEGDRRPLEPGALGVITRDERMRAVLAFLDAVAPTPLPVLLEGETGCGKEVVARAIHTLSGRPGRGFVAVNCGAIPIDLQESELFGHSRGAYTGALTDKQGLFEAAHEGTLFLDEIGEMDGRSQVKLLRVLETGEIRRLGEVRTRTVDVRVVAATNADIDRGIEQGRFRRDLLFRLGAVRVRLPPLRERPGDILPLAVHFLRKAAVRLPALTPGAERALLRHDWPGNVRELKFVIERAAALWRRSASARLGEELLLLHGSGEEALIRGAPASGRTAPRGAQDGPEARGARERCAGVAPSRIADAEGAGAGGGESAGVVAASAPRGGNRCPAAGAPGFAAGGDACAGGDAALPAEVPEGESLESFLETIERRLIGIAIERSGGNRTLAARLLGGVSRTTLIGKMRRLGVAASGSGTGPGSGS</sequence>
<evidence type="ECO:0000313" key="8">
    <source>
        <dbReference type="Proteomes" id="UP000748308"/>
    </source>
</evidence>
<dbReference type="SMART" id="SM00382">
    <property type="entry name" value="AAA"/>
    <property type="match status" value="1"/>
</dbReference>
<dbReference type="AlphaFoldDB" id="A0A937XC68"/>
<feature type="region of interest" description="Disordered" evidence="5">
    <location>
        <begin position="356"/>
        <end position="413"/>
    </location>
</feature>
<evidence type="ECO:0000256" key="4">
    <source>
        <dbReference type="ARBA" id="ARBA00023163"/>
    </source>
</evidence>
<dbReference type="InterPro" id="IPR002197">
    <property type="entry name" value="HTH_Fis"/>
</dbReference>
<dbReference type="SUPFAM" id="SSF52540">
    <property type="entry name" value="P-loop containing nucleoside triphosphate hydrolases"/>
    <property type="match status" value="1"/>
</dbReference>
<reference evidence="7" key="1">
    <citation type="submission" date="2019-03" db="EMBL/GenBank/DDBJ databases">
        <title>Lake Tanganyika Metagenome-Assembled Genomes (MAGs).</title>
        <authorList>
            <person name="Tran P."/>
        </authorList>
    </citation>
    <scope>NUCLEOTIDE SEQUENCE</scope>
    <source>
        <strain evidence="7">M_DeepCast_400m_m2_100</strain>
    </source>
</reference>